<reference evidence="2" key="1">
    <citation type="submission" date="2025-08" db="UniProtKB">
        <authorList>
            <consortium name="Ensembl"/>
        </authorList>
    </citation>
    <scope>IDENTIFICATION</scope>
</reference>
<dbReference type="PANTHER" id="PTHR46857">
    <property type="entry name" value="EPITHELIAL CELL-TRANSFORMING SEQUENCE 2 ONCOGENE-LIKE"/>
    <property type="match status" value="1"/>
</dbReference>
<feature type="domain" description="F-box" evidence="1">
    <location>
        <begin position="71"/>
        <end position="117"/>
    </location>
</feature>
<accession>A0A8C6U7B9</accession>
<dbReference type="SMART" id="SM00256">
    <property type="entry name" value="FBOX"/>
    <property type="match status" value="1"/>
</dbReference>
<name>A0A8C6U7B9_9GOBI</name>
<dbReference type="PANTHER" id="PTHR46857:SF1">
    <property type="entry name" value="EPITHELIAL CELL-TRANSFORMING SEQUENCE 2 ONCOGENE-LIKE"/>
    <property type="match status" value="1"/>
</dbReference>
<protein>
    <recommendedName>
        <fullName evidence="1">F-box domain-containing protein</fullName>
    </recommendedName>
</protein>
<dbReference type="PROSITE" id="PS50181">
    <property type="entry name" value="FBOX"/>
    <property type="match status" value="1"/>
</dbReference>
<dbReference type="Proteomes" id="UP000694523">
    <property type="component" value="Unplaced"/>
</dbReference>
<proteinExistence type="predicted"/>
<dbReference type="AlphaFoldDB" id="A0A8C6U7B9"/>
<reference evidence="2" key="2">
    <citation type="submission" date="2025-09" db="UniProtKB">
        <authorList>
            <consortium name="Ensembl"/>
        </authorList>
    </citation>
    <scope>IDENTIFICATION</scope>
</reference>
<dbReference type="Gene3D" id="1.20.1280.50">
    <property type="match status" value="1"/>
</dbReference>
<dbReference type="InterPro" id="IPR052805">
    <property type="entry name" value="GEF_Ubiquitin-Prot_Reg"/>
</dbReference>
<evidence type="ECO:0000313" key="3">
    <source>
        <dbReference type="Proteomes" id="UP000694523"/>
    </source>
</evidence>
<sequence>DMRYSPPPLAKGPHMFVQLFEKRVGLVLRWFSLWTDRQRKHLLHSLLAQCTSSQLKYCRDLLIETLPVTRVDFTTVLPRFLSLYVLSFLSPRDLSSAAQVCWNWRVLAEQDCLWVSRCVPKGWFLPYNPAEKEYGAWKKHYVSCVSTLDWLTPRELLYALPDPSLTSCTTPLLSSLSCV</sequence>
<dbReference type="InterPro" id="IPR036047">
    <property type="entry name" value="F-box-like_dom_sf"/>
</dbReference>
<dbReference type="Pfam" id="PF12937">
    <property type="entry name" value="F-box-like"/>
    <property type="match status" value="1"/>
</dbReference>
<keyword evidence="3" id="KW-1185">Reference proteome</keyword>
<dbReference type="SUPFAM" id="SSF81383">
    <property type="entry name" value="F-box domain"/>
    <property type="match status" value="1"/>
</dbReference>
<dbReference type="Ensembl" id="ENSNMLT00000034238.1">
    <property type="protein sequence ID" value="ENSNMLP00000030709.1"/>
    <property type="gene ID" value="ENSNMLG00000019356.1"/>
</dbReference>
<organism evidence="2 3">
    <name type="scientific">Neogobius melanostomus</name>
    <name type="common">round goby</name>
    <dbReference type="NCBI Taxonomy" id="47308"/>
    <lineage>
        <taxon>Eukaryota</taxon>
        <taxon>Metazoa</taxon>
        <taxon>Chordata</taxon>
        <taxon>Craniata</taxon>
        <taxon>Vertebrata</taxon>
        <taxon>Euteleostomi</taxon>
        <taxon>Actinopterygii</taxon>
        <taxon>Neopterygii</taxon>
        <taxon>Teleostei</taxon>
        <taxon>Neoteleostei</taxon>
        <taxon>Acanthomorphata</taxon>
        <taxon>Gobiaria</taxon>
        <taxon>Gobiiformes</taxon>
        <taxon>Gobioidei</taxon>
        <taxon>Gobiidae</taxon>
        <taxon>Benthophilinae</taxon>
        <taxon>Neogobiini</taxon>
        <taxon>Neogobius</taxon>
    </lineage>
</organism>
<evidence type="ECO:0000259" key="1">
    <source>
        <dbReference type="PROSITE" id="PS50181"/>
    </source>
</evidence>
<dbReference type="InterPro" id="IPR001810">
    <property type="entry name" value="F-box_dom"/>
</dbReference>
<evidence type="ECO:0000313" key="2">
    <source>
        <dbReference type="Ensembl" id="ENSNMLP00000030709.1"/>
    </source>
</evidence>